<comment type="caution">
    <text evidence="2">The sequence shown here is derived from an EMBL/GenBank/DDBJ whole genome shotgun (WGS) entry which is preliminary data.</text>
</comment>
<dbReference type="SMART" id="SM01321">
    <property type="entry name" value="Y1_Tnp"/>
    <property type="match status" value="1"/>
</dbReference>
<dbReference type="AlphaFoldDB" id="A0A2M6X011"/>
<gene>
    <name evidence="2" type="ORF">COT71_00925</name>
</gene>
<dbReference type="GO" id="GO:0004803">
    <property type="term" value="F:transposase activity"/>
    <property type="evidence" value="ECO:0007669"/>
    <property type="project" value="InterPro"/>
</dbReference>
<accession>A0A2M6X011</accession>
<evidence type="ECO:0000313" key="3">
    <source>
        <dbReference type="Proteomes" id="UP000230731"/>
    </source>
</evidence>
<dbReference type="SUPFAM" id="SSF143422">
    <property type="entry name" value="Transposase IS200-like"/>
    <property type="match status" value="1"/>
</dbReference>
<dbReference type="GO" id="GO:0006313">
    <property type="term" value="P:DNA transposition"/>
    <property type="evidence" value="ECO:0007669"/>
    <property type="project" value="InterPro"/>
</dbReference>
<evidence type="ECO:0000259" key="1">
    <source>
        <dbReference type="SMART" id="SM01321"/>
    </source>
</evidence>
<dbReference type="Pfam" id="PF01797">
    <property type="entry name" value="Y1_Tnp"/>
    <property type="match status" value="1"/>
</dbReference>
<dbReference type="Proteomes" id="UP000230731">
    <property type="component" value="Unassembled WGS sequence"/>
</dbReference>
<evidence type="ECO:0000313" key="2">
    <source>
        <dbReference type="EMBL" id="PIT98393.1"/>
    </source>
</evidence>
<dbReference type="PANTHER" id="PTHR34322:SF2">
    <property type="entry name" value="TRANSPOSASE IS200-LIKE DOMAIN-CONTAINING PROTEIN"/>
    <property type="match status" value="1"/>
</dbReference>
<protein>
    <recommendedName>
        <fullName evidence="1">Transposase IS200-like domain-containing protein</fullName>
    </recommendedName>
</protein>
<proteinExistence type="predicted"/>
<reference evidence="3" key="1">
    <citation type="submission" date="2017-09" db="EMBL/GenBank/DDBJ databases">
        <title>Depth-based differentiation of microbial function through sediment-hosted aquifers and enrichment of novel symbionts in the deep terrestrial subsurface.</title>
        <authorList>
            <person name="Probst A.J."/>
            <person name="Ladd B."/>
            <person name="Jarett J.K."/>
            <person name="Geller-Mcgrath D.E."/>
            <person name="Sieber C.M.K."/>
            <person name="Emerson J.B."/>
            <person name="Anantharaman K."/>
            <person name="Thomas B.C."/>
            <person name="Malmstrom R."/>
            <person name="Stieglmeier M."/>
            <person name="Klingl A."/>
            <person name="Woyke T."/>
            <person name="Ryan C.M."/>
            <person name="Banfield J.F."/>
        </authorList>
    </citation>
    <scope>NUCLEOTIDE SEQUENCE [LARGE SCALE GENOMIC DNA]</scope>
</reference>
<name>A0A2M6X011_9BACT</name>
<dbReference type="Gene3D" id="3.30.70.1290">
    <property type="entry name" value="Transposase IS200-like"/>
    <property type="match status" value="1"/>
</dbReference>
<dbReference type="PANTHER" id="PTHR34322">
    <property type="entry name" value="TRANSPOSASE, Y1_TNP DOMAIN-CONTAINING"/>
    <property type="match status" value="1"/>
</dbReference>
<dbReference type="GO" id="GO:0003677">
    <property type="term" value="F:DNA binding"/>
    <property type="evidence" value="ECO:0007669"/>
    <property type="project" value="InterPro"/>
</dbReference>
<feature type="domain" description="Transposase IS200-like" evidence="1">
    <location>
        <begin position="7"/>
        <end position="155"/>
    </location>
</feature>
<dbReference type="InterPro" id="IPR002686">
    <property type="entry name" value="Transposase_17"/>
</dbReference>
<dbReference type="InterPro" id="IPR036515">
    <property type="entry name" value="Transposase_17_sf"/>
</dbReference>
<sequence>MRKYPLVTGSIYHLMSKSIAGYQIFNQPADYQYLIRALRYFSLRTQPSKFSYFLKRDPRVQKEGFEAAVQGLAEEEGSTVQVIAYCIMPTHVHVVTKQLDTDKISSFMNKTLNTYTRYFNIKHNRLGPLWAGRFKNVPVKTTEQLLHVVRYIHLNPTSAALTATPEKWPYSSYREYISPQTSDYPLTHTADLFEMTPEQHKTFTEDQQDYQRELAIIKHQILE</sequence>
<organism evidence="2 3">
    <name type="scientific">Candidatus Andersenbacteria bacterium CG10_big_fil_rev_8_21_14_0_10_54_11</name>
    <dbReference type="NCBI Taxonomy" id="1974485"/>
    <lineage>
        <taxon>Bacteria</taxon>
        <taxon>Candidatus Anderseniibacteriota</taxon>
    </lineage>
</organism>
<dbReference type="EMBL" id="PEZP01000009">
    <property type="protein sequence ID" value="PIT98393.1"/>
    <property type="molecule type" value="Genomic_DNA"/>
</dbReference>